<dbReference type="InterPro" id="IPR010603">
    <property type="entry name" value="Znf_CppX_C4"/>
</dbReference>
<keyword evidence="6" id="KW-1185">Reference proteome</keyword>
<dbReference type="GO" id="GO:0003677">
    <property type="term" value="F:DNA binding"/>
    <property type="evidence" value="ECO:0007669"/>
    <property type="project" value="UniProtKB-KW"/>
</dbReference>
<evidence type="ECO:0000259" key="4">
    <source>
        <dbReference type="PROSITE" id="PS51902"/>
    </source>
</evidence>
<protein>
    <submittedName>
        <fullName evidence="5">Helix-turn-helix domain-containing protein</fullName>
    </submittedName>
</protein>
<feature type="binding site" evidence="2">
    <location>
        <position position="115"/>
    </location>
    <ligand>
        <name>Zn(2+)</name>
        <dbReference type="ChEBI" id="CHEBI:29105"/>
    </ligand>
</feature>
<dbReference type="PANTHER" id="PTHR46558:SF11">
    <property type="entry name" value="HTH-TYPE TRANSCRIPTIONAL REGULATOR XRE"/>
    <property type="match status" value="1"/>
</dbReference>
<gene>
    <name evidence="5" type="ORF">H7C18_34210</name>
</gene>
<dbReference type="RefSeq" id="WP_185133616.1">
    <property type="nucleotide sequence ID" value="NZ_JACJVO010000064.1"/>
</dbReference>
<dbReference type="SMART" id="SM00994">
    <property type="entry name" value="zf-C4_ClpX"/>
    <property type="match status" value="1"/>
</dbReference>
<dbReference type="PANTHER" id="PTHR46558">
    <property type="entry name" value="TRACRIPTIONAL REGULATORY PROTEIN-RELATED-RELATED"/>
    <property type="match status" value="1"/>
</dbReference>
<feature type="binding site" evidence="2">
    <location>
        <position position="112"/>
    </location>
    <ligand>
        <name>Zn(2+)</name>
        <dbReference type="ChEBI" id="CHEBI:29105"/>
    </ligand>
</feature>
<evidence type="ECO:0000313" key="5">
    <source>
        <dbReference type="EMBL" id="MBB6735972.1"/>
    </source>
</evidence>
<evidence type="ECO:0000313" key="6">
    <source>
        <dbReference type="Proteomes" id="UP000564644"/>
    </source>
</evidence>
<keyword evidence="2" id="KW-0479">Metal-binding</keyword>
<dbReference type="AlphaFoldDB" id="A0A7X0STR9"/>
<keyword evidence="2" id="KW-0143">Chaperone</keyword>
<dbReference type="Pfam" id="PF01381">
    <property type="entry name" value="HTH_3"/>
    <property type="match status" value="1"/>
</dbReference>
<keyword evidence="1" id="KW-0238">DNA-binding</keyword>
<accession>A0A7X0STR9</accession>
<dbReference type="EMBL" id="JACJVO010000064">
    <property type="protein sequence ID" value="MBB6735972.1"/>
    <property type="molecule type" value="Genomic_DNA"/>
</dbReference>
<dbReference type="InterPro" id="IPR001387">
    <property type="entry name" value="Cro/C1-type_HTH"/>
</dbReference>
<dbReference type="GO" id="GO:0008270">
    <property type="term" value="F:zinc ion binding"/>
    <property type="evidence" value="ECO:0007669"/>
    <property type="project" value="UniProtKB-UniRule"/>
</dbReference>
<evidence type="ECO:0000256" key="2">
    <source>
        <dbReference type="PROSITE-ProRule" id="PRU01250"/>
    </source>
</evidence>
<evidence type="ECO:0000256" key="1">
    <source>
        <dbReference type="ARBA" id="ARBA00023125"/>
    </source>
</evidence>
<feature type="domain" description="HTH cro/C1-type" evidence="3">
    <location>
        <begin position="9"/>
        <end position="63"/>
    </location>
</feature>
<dbReference type="GO" id="GO:0006457">
    <property type="term" value="P:protein folding"/>
    <property type="evidence" value="ECO:0007669"/>
    <property type="project" value="UniProtKB-UniRule"/>
</dbReference>
<dbReference type="CDD" id="cd00093">
    <property type="entry name" value="HTH_XRE"/>
    <property type="match status" value="1"/>
</dbReference>
<dbReference type="SUPFAM" id="SSF57716">
    <property type="entry name" value="Glucocorticoid receptor-like (DNA-binding domain)"/>
    <property type="match status" value="1"/>
</dbReference>
<feature type="binding site" evidence="2">
    <location>
        <position position="92"/>
    </location>
    <ligand>
        <name>Zn(2+)</name>
        <dbReference type="ChEBI" id="CHEBI:29105"/>
    </ligand>
</feature>
<reference evidence="5 6" key="1">
    <citation type="submission" date="2020-08" db="EMBL/GenBank/DDBJ databases">
        <title>Cohnella phylogeny.</title>
        <authorList>
            <person name="Dunlap C."/>
        </authorList>
    </citation>
    <scope>NUCLEOTIDE SEQUENCE [LARGE SCALE GENOMIC DNA]</scope>
    <source>
        <strain evidence="5 6">CBP 2801</strain>
    </source>
</reference>
<keyword evidence="2" id="KW-0862">Zinc</keyword>
<feature type="binding site" evidence="2">
    <location>
        <position position="89"/>
    </location>
    <ligand>
        <name>Zn(2+)</name>
        <dbReference type="ChEBI" id="CHEBI:29105"/>
    </ligand>
</feature>
<dbReference type="SMART" id="SM00530">
    <property type="entry name" value="HTH_XRE"/>
    <property type="match status" value="1"/>
</dbReference>
<dbReference type="SUPFAM" id="SSF47413">
    <property type="entry name" value="lambda repressor-like DNA-binding domains"/>
    <property type="match status" value="1"/>
</dbReference>
<dbReference type="PROSITE" id="PS50943">
    <property type="entry name" value="HTH_CROC1"/>
    <property type="match status" value="1"/>
</dbReference>
<dbReference type="InterPro" id="IPR038366">
    <property type="entry name" value="Znf_CppX_C4_sf"/>
</dbReference>
<proteinExistence type="inferred from homology"/>
<dbReference type="GO" id="GO:0046983">
    <property type="term" value="F:protein dimerization activity"/>
    <property type="evidence" value="ECO:0007669"/>
    <property type="project" value="UniProtKB-UniRule"/>
</dbReference>
<dbReference type="Gene3D" id="1.10.260.40">
    <property type="entry name" value="lambda repressor-like DNA-binding domains"/>
    <property type="match status" value="1"/>
</dbReference>
<dbReference type="Gene3D" id="6.20.220.10">
    <property type="entry name" value="ClpX chaperone, C4-type zinc finger domain"/>
    <property type="match status" value="1"/>
</dbReference>
<dbReference type="Proteomes" id="UP000564644">
    <property type="component" value="Unassembled WGS sequence"/>
</dbReference>
<sequence>MNIKIGARIKELRKLQNVTQEKLAEALGVTNQAISRWESETGYPDIEYIMPIANYFKVTANYLLEDGSGESLLKMENDEDNGGNSQIKCSFCGKSKSQVKKLLVGPDKISICNDCVSRSASIMLGH</sequence>
<dbReference type="GO" id="GO:0051082">
    <property type="term" value="F:unfolded protein binding"/>
    <property type="evidence" value="ECO:0007669"/>
    <property type="project" value="UniProtKB-UniRule"/>
</dbReference>
<organism evidence="5 6">
    <name type="scientific">Cohnella zeiphila</name>
    <dbReference type="NCBI Taxonomy" id="2761120"/>
    <lineage>
        <taxon>Bacteria</taxon>
        <taxon>Bacillati</taxon>
        <taxon>Bacillota</taxon>
        <taxon>Bacilli</taxon>
        <taxon>Bacillales</taxon>
        <taxon>Paenibacillaceae</taxon>
        <taxon>Cohnella</taxon>
    </lineage>
</organism>
<dbReference type="Pfam" id="PF06689">
    <property type="entry name" value="zf-C4_ClpX"/>
    <property type="match status" value="1"/>
</dbReference>
<dbReference type="InterPro" id="IPR010982">
    <property type="entry name" value="Lambda_DNA-bd_dom_sf"/>
</dbReference>
<name>A0A7X0STR9_9BACL</name>
<dbReference type="PROSITE" id="PS51902">
    <property type="entry name" value="CLPX_ZB"/>
    <property type="match status" value="1"/>
</dbReference>
<feature type="domain" description="ClpX-type ZB" evidence="4">
    <location>
        <begin position="75"/>
        <end position="126"/>
    </location>
</feature>
<evidence type="ECO:0000259" key="3">
    <source>
        <dbReference type="PROSITE" id="PS50943"/>
    </source>
</evidence>
<comment type="similarity">
    <text evidence="2">Belongs to the ClpX chaperone family.</text>
</comment>
<comment type="caution">
    <text evidence="5">The sequence shown here is derived from an EMBL/GenBank/DDBJ whole genome shotgun (WGS) entry which is preliminary data.</text>
</comment>
<dbReference type="InterPro" id="IPR059188">
    <property type="entry name" value="Znf_CLPX-like"/>
</dbReference>